<reference evidence="4" key="1">
    <citation type="journal article" date="2023" name="Nat. Commun.">
        <title>Diploid and tetraploid genomes of Acorus and the evolution of monocots.</title>
        <authorList>
            <person name="Ma L."/>
            <person name="Liu K.W."/>
            <person name="Li Z."/>
            <person name="Hsiao Y.Y."/>
            <person name="Qi Y."/>
            <person name="Fu T."/>
            <person name="Tang G.D."/>
            <person name="Zhang D."/>
            <person name="Sun W.H."/>
            <person name="Liu D.K."/>
            <person name="Li Y."/>
            <person name="Chen G.Z."/>
            <person name="Liu X.D."/>
            <person name="Liao X.Y."/>
            <person name="Jiang Y.T."/>
            <person name="Yu X."/>
            <person name="Hao Y."/>
            <person name="Huang J."/>
            <person name="Zhao X.W."/>
            <person name="Ke S."/>
            <person name="Chen Y.Y."/>
            <person name="Wu W.L."/>
            <person name="Hsu J.L."/>
            <person name="Lin Y.F."/>
            <person name="Huang M.D."/>
            <person name="Li C.Y."/>
            <person name="Huang L."/>
            <person name="Wang Z.W."/>
            <person name="Zhao X."/>
            <person name="Zhong W.Y."/>
            <person name="Peng D.H."/>
            <person name="Ahmad S."/>
            <person name="Lan S."/>
            <person name="Zhang J.S."/>
            <person name="Tsai W.C."/>
            <person name="Van de Peer Y."/>
            <person name="Liu Z.J."/>
        </authorList>
    </citation>
    <scope>NUCLEOTIDE SEQUENCE</scope>
    <source>
        <strain evidence="4">SCP</strain>
    </source>
</reference>
<dbReference type="EMBL" id="JAUJYN010000010">
    <property type="protein sequence ID" value="KAK1262202.1"/>
    <property type="molecule type" value="Genomic_DNA"/>
</dbReference>
<dbReference type="Pfam" id="PF20431">
    <property type="entry name" value="E_motif"/>
    <property type="match status" value="1"/>
</dbReference>
<dbReference type="GO" id="GO:0003723">
    <property type="term" value="F:RNA binding"/>
    <property type="evidence" value="ECO:0007669"/>
    <property type="project" value="InterPro"/>
</dbReference>
<sequence>MHSVYAQANHQPDPGPSPTQHHHHHLHRLLRRCRTPRDADQVHALLITTGHSRNPSTLLRLSSSPRPPHRRLARRLLLLSTRPFFWNRLISSSSRGGGGADEAILLFSLMLESGVSPDRFSVSLALNACSRLRFSSEGTQIHSFMVKRESAISSDVFLNNCLMSFYCRCGRVSLARRVFDRMRERDSVSWNTIIDGYAKVSDMGRALELFERMEPSDRNSITWNSMIGGYAQSRGGIDSARSLFDRMPDSDSISWSIMIDGYLKRGEFDKALDLLERTPGKDDVVVWASVVDAYAKHGRLDEARHVFDGVADKDVVVWNVMMSGYVQCGMCIEALNLFDRMRRESGLAPDDTTLATALSAVAELGCIEEGVSIHHYVEKIGLSLEGKAGVALVHMYAKCGRLEKAVRVFEAVDCKNMDHWNVMIGGLAVHGLGSSALQMFKRMSMKPDDITFVNVLSACSHAGLVEEGLACFEAMEGTYGVSPKVQHYGCLVDLLGRAGRVEEARRVIDGMPMEPNDIVWRSLISACRNHGEFRMGRRVATHLIETEKGSRSASPYVLLSNLYAGCGMWGEAYRVRVVMREREIRKAPGRSWIELNGVVHEFAVNHILCN</sequence>
<dbReference type="Proteomes" id="UP001179952">
    <property type="component" value="Unassembled WGS sequence"/>
</dbReference>
<dbReference type="PANTHER" id="PTHR47926:SF456">
    <property type="entry name" value="PENTATRICOPEPTIDE REPEAT-CONTAINING PROTEIN ELI1, CHLOROPLASTIC"/>
    <property type="match status" value="1"/>
</dbReference>
<dbReference type="Pfam" id="PF01535">
    <property type="entry name" value="PPR"/>
    <property type="match status" value="10"/>
</dbReference>
<dbReference type="FunFam" id="1.25.40.10:FF:000277">
    <property type="entry name" value="Pentatricopeptide repeat-containing protein, mitochondrial"/>
    <property type="match status" value="1"/>
</dbReference>
<dbReference type="InterPro" id="IPR046960">
    <property type="entry name" value="PPR_At4g14850-like_plant"/>
</dbReference>
<feature type="repeat" description="PPR" evidence="2">
    <location>
        <begin position="251"/>
        <end position="281"/>
    </location>
</feature>
<dbReference type="GO" id="GO:0005737">
    <property type="term" value="C:cytoplasm"/>
    <property type="evidence" value="ECO:0007669"/>
    <property type="project" value="UniProtKB-ARBA"/>
</dbReference>
<evidence type="ECO:0000256" key="3">
    <source>
        <dbReference type="SAM" id="MobiDB-lite"/>
    </source>
</evidence>
<evidence type="ECO:0000256" key="2">
    <source>
        <dbReference type="PROSITE-ProRule" id="PRU00708"/>
    </source>
</evidence>
<dbReference type="InterPro" id="IPR002885">
    <property type="entry name" value="PPR_rpt"/>
</dbReference>
<protein>
    <submittedName>
        <fullName evidence="4">Pentatricopeptide repeat-containing protein</fullName>
    </submittedName>
</protein>
<dbReference type="PANTHER" id="PTHR47926">
    <property type="entry name" value="PENTATRICOPEPTIDE REPEAT-CONTAINING PROTEIN"/>
    <property type="match status" value="1"/>
</dbReference>
<dbReference type="PROSITE" id="PS51375">
    <property type="entry name" value="PPR"/>
    <property type="match status" value="6"/>
</dbReference>
<dbReference type="GO" id="GO:0016556">
    <property type="term" value="P:mRNA modification"/>
    <property type="evidence" value="ECO:0007669"/>
    <property type="project" value="UniProtKB-ARBA"/>
</dbReference>
<organism evidence="4 5">
    <name type="scientific">Acorus gramineus</name>
    <name type="common">Dwarf sweet flag</name>
    <dbReference type="NCBI Taxonomy" id="55184"/>
    <lineage>
        <taxon>Eukaryota</taxon>
        <taxon>Viridiplantae</taxon>
        <taxon>Streptophyta</taxon>
        <taxon>Embryophyta</taxon>
        <taxon>Tracheophyta</taxon>
        <taxon>Spermatophyta</taxon>
        <taxon>Magnoliopsida</taxon>
        <taxon>Liliopsida</taxon>
        <taxon>Acoraceae</taxon>
        <taxon>Acorus</taxon>
    </lineage>
</organism>
<feature type="repeat" description="PPR" evidence="2">
    <location>
        <begin position="314"/>
        <end position="349"/>
    </location>
</feature>
<gene>
    <name evidence="4" type="ORF">QJS04_geneDACA020542</name>
</gene>
<dbReference type="NCBIfam" id="TIGR00756">
    <property type="entry name" value="PPR"/>
    <property type="match status" value="6"/>
</dbReference>
<dbReference type="Gene3D" id="1.25.40.10">
    <property type="entry name" value="Tetratricopeptide repeat domain"/>
    <property type="match status" value="5"/>
</dbReference>
<evidence type="ECO:0000313" key="5">
    <source>
        <dbReference type="Proteomes" id="UP001179952"/>
    </source>
</evidence>
<dbReference type="InterPro" id="IPR011990">
    <property type="entry name" value="TPR-like_helical_dom_sf"/>
</dbReference>
<feature type="repeat" description="PPR" evidence="2">
    <location>
        <begin position="186"/>
        <end position="220"/>
    </location>
</feature>
<reference evidence="4" key="2">
    <citation type="submission" date="2023-06" db="EMBL/GenBank/DDBJ databases">
        <authorList>
            <person name="Ma L."/>
            <person name="Liu K.-W."/>
            <person name="Li Z."/>
            <person name="Hsiao Y.-Y."/>
            <person name="Qi Y."/>
            <person name="Fu T."/>
            <person name="Tang G."/>
            <person name="Zhang D."/>
            <person name="Sun W.-H."/>
            <person name="Liu D.-K."/>
            <person name="Li Y."/>
            <person name="Chen G.-Z."/>
            <person name="Liu X.-D."/>
            <person name="Liao X.-Y."/>
            <person name="Jiang Y.-T."/>
            <person name="Yu X."/>
            <person name="Hao Y."/>
            <person name="Huang J."/>
            <person name="Zhao X.-W."/>
            <person name="Ke S."/>
            <person name="Chen Y.-Y."/>
            <person name="Wu W.-L."/>
            <person name="Hsu J.-L."/>
            <person name="Lin Y.-F."/>
            <person name="Huang M.-D."/>
            <person name="Li C.-Y."/>
            <person name="Huang L."/>
            <person name="Wang Z.-W."/>
            <person name="Zhao X."/>
            <person name="Zhong W.-Y."/>
            <person name="Peng D.-H."/>
            <person name="Ahmad S."/>
            <person name="Lan S."/>
            <person name="Zhang J.-S."/>
            <person name="Tsai W.-C."/>
            <person name="Van De Peer Y."/>
            <person name="Liu Z.-J."/>
        </authorList>
    </citation>
    <scope>NUCLEOTIDE SEQUENCE</scope>
    <source>
        <strain evidence="4">SCP</strain>
        <tissue evidence="4">Leaves</tissue>
    </source>
</reference>
<feature type="repeat" description="PPR" evidence="2">
    <location>
        <begin position="283"/>
        <end position="313"/>
    </location>
</feature>
<dbReference type="AlphaFoldDB" id="A0AAV9ADV5"/>
<feature type="compositionally biased region" description="Polar residues" evidence="3">
    <location>
        <begin position="1"/>
        <end position="10"/>
    </location>
</feature>
<keyword evidence="5" id="KW-1185">Reference proteome</keyword>
<comment type="caution">
    <text evidence="4">The sequence shown here is derived from an EMBL/GenBank/DDBJ whole genome shotgun (WGS) entry which is preliminary data.</text>
</comment>
<evidence type="ECO:0000256" key="1">
    <source>
        <dbReference type="ARBA" id="ARBA00022737"/>
    </source>
</evidence>
<evidence type="ECO:0000313" key="4">
    <source>
        <dbReference type="EMBL" id="KAK1262202.1"/>
    </source>
</evidence>
<dbReference type="SUPFAM" id="SSF48452">
    <property type="entry name" value="TPR-like"/>
    <property type="match status" value="1"/>
</dbReference>
<feature type="region of interest" description="Disordered" evidence="3">
    <location>
        <begin position="1"/>
        <end position="26"/>
    </location>
</feature>
<dbReference type="InterPro" id="IPR046848">
    <property type="entry name" value="E_motif"/>
</dbReference>
<feature type="repeat" description="PPR" evidence="2">
    <location>
        <begin position="82"/>
        <end position="117"/>
    </location>
</feature>
<proteinExistence type="predicted"/>
<accession>A0AAV9ADV5</accession>
<keyword evidence="1" id="KW-0677">Repeat</keyword>
<feature type="repeat" description="PPR" evidence="2">
    <location>
        <begin position="155"/>
        <end position="185"/>
    </location>
</feature>
<name>A0AAV9ADV5_ACOGR</name>